<dbReference type="AlphaFoldDB" id="A0A7T5JPG4"/>
<reference evidence="2" key="2">
    <citation type="submission" date="2021-04" db="EMBL/GenBank/DDBJ databases">
        <title>Brevibacillus composti FJAT-54423, complete genome.</title>
        <authorList>
            <person name="Tang R."/>
        </authorList>
    </citation>
    <scope>NUCLEOTIDE SEQUENCE</scope>
    <source>
        <strain evidence="2">FJAT-54424</strain>
    </source>
</reference>
<dbReference type="EMBL" id="CP066308">
    <property type="protein sequence ID" value="QQE75060.1"/>
    <property type="molecule type" value="Genomic_DNA"/>
</dbReference>
<evidence type="ECO:0000313" key="4">
    <source>
        <dbReference type="Proteomes" id="UP000677234"/>
    </source>
</evidence>
<accession>A0A7T5JPG4</accession>
<dbReference type="Proteomes" id="UP000595847">
    <property type="component" value="Chromosome"/>
</dbReference>
<evidence type="ECO:0000313" key="3">
    <source>
        <dbReference type="Proteomes" id="UP000595847"/>
    </source>
</evidence>
<protein>
    <submittedName>
        <fullName evidence="1">Uncharacterized protein</fullName>
    </submittedName>
</protein>
<organism evidence="1 3">
    <name type="scientific">Brevibacillus composti</name>
    <dbReference type="NCBI Taxonomy" id="2796470"/>
    <lineage>
        <taxon>Bacteria</taxon>
        <taxon>Bacillati</taxon>
        <taxon>Bacillota</taxon>
        <taxon>Bacilli</taxon>
        <taxon>Bacillales</taxon>
        <taxon>Paenibacillaceae</taxon>
        <taxon>Brevibacillus</taxon>
    </lineage>
</organism>
<keyword evidence="4" id="KW-1185">Reference proteome</keyword>
<dbReference type="RefSeq" id="WP_198828593.1">
    <property type="nucleotide sequence ID" value="NZ_CP066308.1"/>
</dbReference>
<evidence type="ECO:0000313" key="2">
    <source>
        <dbReference type="EMBL" id="QUO42146.1"/>
    </source>
</evidence>
<dbReference type="Proteomes" id="UP000677234">
    <property type="component" value="Chromosome"/>
</dbReference>
<dbReference type="KEGG" id="bcop:JD108_03695"/>
<evidence type="ECO:0000313" key="1">
    <source>
        <dbReference type="EMBL" id="QQE75060.1"/>
    </source>
</evidence>
<dbReference type="EMBL" id="CP073708">
    <property type="protein sequence ID" value="QUO42146.1"/>
    <property type="molecule type" value="Genomic_DNA"/>
</dbReference>
<gene>
    <name evidence="1" type="ORF">JD108_03695</name>
    <name evidence="2" type="ORF">KDJ56_03700</name>
</gene>
<proteinExistence type="predicted"/>
<name>A0A7T5JPG4_9BACL</name>
<reference evidence="1 3" key="1">
    <citation type="submission" date="2020-12" db="EMBL/GenBank/DDBJ databases">
        <title>strain FJAT-54423T represents a novel species of the genus Brevibacillus.</title>
        <authorList>
            <person name="Tang R."/>
        </authorList>
    </citation>
    <scope>NUCLEOTIDE SEQUENCE [LARGE SCALE GENOMIC DNA]</scope>
    <source>
        <strain evidence="1 3">FJAT-54423</strain>
    </source>
</reference>
<sequence>MGRVVNLISITEEYRNIGGYKIYEASWFYEGKITGMSIDPSPLLSGEACGPLQCQPLFACQRARLGFLKEKDF</sequence>